<protein>
    <submittedName>
        <fullName evidence="1">YcaQ family DNA glycosylase</fullName>
    </submittedName>
</protein>
<dbReference type="PANTHER" id="PTHR30528">
    <property type="entry name" value="CYTOPLASMIC PROTEIN"/>
    <property type="match status" value="1"/>
</dbReference>
<organism evidence="1 3">
    <name type="scientific">Candidatus Phosphoribacter hodrii</name>
    <dbReference type="NCBI Taxonomy" id="2953743"/>
    <lineage>
        <taxon>Bacteria</taxon>
        <taxon>Bacillati</taxon>
        <taxon>Actinomycetota</taxon>
        <taxon>Actinomycetes</taxon>
        <taxon>Micrococcales</taxon>
        <taxon>Dermatophilaceae</taxon>
        <taxon>Candidatus Phosphoribacter</taxon>
    </lineage>
</organism>
<dbReference type="Pfam" id="PF06224">
    <property type="entry name" value="AlkZ-like"/>
    <property type="match status" value="1"/>
</dbReference>
<name>A0A935IQF6_9MICO</name>
<dbReference type="Proteomes" id="UP000726105">
    <property type="component" value="Unassembled WGS sequence"/>
</dbReference>
<gene>
    <name evidence="1" type="ORF">IPI13_14065</name>
    <name evidence="2" type="ORF">IPP00_02885</name>
</gene>
<proteinExistence type="predicted"/>
<evidence type="ECO:0000313" key="2">
    <source>
        <dbReference type="EMBL" id="MBL0002969.1"/>
    </source>
</evidence>
<accession>A0A935IQF6</accession>
<evidence type="ECO:0000313" key="1">
    <source>
        <dbReference type="EMBL" id="MBK7274234.1"/>
    </source>
</evidence>
<dbReference type="InterPro" id="IPR009351">
    <property type="entry name" value="AlkZ-like"/>
</dbReference>
<dbReference type="AlphaFoldDB" id="A0A935IQF6"/>
<reference evidence="1 3" key="1">
    <citation type="submission" date="2020-10" db="EMBL/GenBank/DDBJ databases">
        <title>Connecting structure to function with the recovery of over 1000 high-quality activated sludge metagenome-assembled genomes encoding full-length rRNA genes using long-read sequencing.</title>
        <authorList>
            <person name="Singleton C.M."/>
            <person name="Petriglieri F."/>
            <person name="Kristensen J.M."/>
            <person name="Kirkegaard R.H."/>
            <person name="Michaelsen T.Y."/>
            <person name="Andersen M.H."/>
            <person name="Karst S.M."/>
            <person name="Dueholm M.S."/>
            <person name="Nielsen P.H."/>
            <person name="Albertsen M."/>
        </authorList>
    </citation>
    <scope>NUCLEOTIDE SEQUENCE [LARGE SCALE GENOMIC DNA]</scope>
    <source>
        <strain evidence="1">Ega_18-Q3-R5-49_MAXAC.001</strain>
        <strain evidence="2">Ribe_18-Q3-R11-54_MAXAC.001</strain>
    </source>
</reference>
<evidence type="ECO:0000313" key="3">
    <source>
        <dbReference type="Proteomes" id="UP000726105"/>
    </source>
</evidence>
<comment type="caution">
    <text evidence="1">The sequence shown here is derived from an EMBL/GenBank/DDBJ whole genome shotgun (WGS) entry which is preliminary data.</text>
</comment>
<dbReference type="Proteomes" id="UP000886632">
    <property type="component" value="Unassembled WGS sequence"/>
</dbReference>
<dbReference type="EMBL" id="JADKGK010000006">
    <property type="protein sequence ID" value="MBL0002969.1"/>
    <property type="molecule type" value="Genomic_DNA"/>
</dbReference>
<sequence>MRLSQQDARRIAVQAQLLTADRPANLFEVLDRLTLLQLEPTKVVAPTHHLVLWSRLGRSYSRDELADALAAREVIEVQLHLRPAWFVALLRAEMAAWPGGGAGAGAGASSPPEWQIRIAEWLKTNDACRRDILHRLDAEGAQPAGALPDTCVVPWRSTGWTNDKNVQRMLDFMEQRGEIAVSHRAHGQRHWDLAERVYPDDPPVPAAEARRERDALRLHALGIARARATARQVEPDDIGEAGEPAVIEGVRGRWRVDAAYLDGLGDDTFRPRVALLSPLDRLVFDRKRMADLFDFDYKLEMYQPKATRRWGYWALPILVGDRLVGKVDATADREAGVLRVDAVHEDEPFDEPTAADVRGELTSLAGWLGLDLDERF</sequence>
<dbReference type="EMBL" id="JADJIB010000005">
    <property type="protein sequence ID" value="MBK7274234.1"/>
    <property type="molecule type" value="Genomic_DNA"/>
</dbReference>
<dbReference type="PANTHER" id="PTHR30528:SF0">
    <property type="entry name" value="CYTOPLASMIC PROTEIN"/>
    <property type="match status" value="1"/>
</dbReference>